<keyword evidence="1" id="KW-0464">Manganese</keyword>
<feature type="binding site" evidence="1">
    <location>
        <position position="359"/>
    </location>
    <ligand>
        <name>Mn(2+)</name>
        <dbReference type="ChEBI" id="CHEBI:29035"/>
        <label>2</label>
    </ligand>
</feature>
<keyword evidence="4" id="KW-1185">Reference proteome</keyword>
<dbReference type="Proteomes" id="UP000018896">
    <property type="component" value="Unassembled WGS sequence"/>
</dbReference>
<dbReference type="InterPro" id="IPR011650">
    <property type="entry name" value="Peptidase_M20_dimer"/>
</dbReference>
<keyword evidence="1" id="KW-0479">Metal-binding</keyword>
<comment type="cofactor">
    <cofactor evidence="1">
        <name>Mn(2+)</name>
        <dbReference type="ChEBI" id="CHEBI:29035"/>
    </cofactor>
    <text evidence="1">The Mn(2+) ion enhances activity.</text>
</comment>
<feature type="binding site" evidence="1">
    <location>
        <position position="100"/>
    </location>
    <ligand>
        <name>Mn(2+)</name>
        <dbReference type="ChEBI" id="CHEBI:29035"/>
        <label>2</label>
    </ligand>
</feature>
<accession>W4QRT6</accession>
<comment type="caution">
    <text evidence="3">The sequence shown here is derived from an EMBL/GenBank/DDBJ whole genome shotgun (WGS) entry which is preliminary data.</text>
</comment>
<dbReference type="PANTHER" id="PTHR11014">
    <property type="entry name" value="PEPTIDASE M20 FAMILY MEMBER"/>
    <property type="match status" value="1"/>
</dbReference>
<dbReference type="InterPro" id="IPR017439">
    <property type="entry name" value="Amidohydrolase"/>
</dbReference>
<dbReference type="NCBIfam" id="TIGR01891">
    <property type="entry name" value="amidohydrolases"/>
    <property type="match status" value="1"/>
</dbReference>
<dbReference type="Gene3D" id="3.40.630.10">
    <property type="entry name" value="Zn peptidases"/>
    <property type="match status" value="1"/>
</dbReference>
<dbReference type="GO" id="GO:0046872">
    <property type="term" value="F:metal ion binding"/>
    <property type="evidence" value="ECO:0007669"/>
    <property type="project" value="UniProtKB-KW"/>
</dbReference>
<reference evidence="3 4" key="1">
    <citation type="journal article" date="2014" name="Genome Announc.">
        <title>Draft Genome Sequences of Three Alkaliphilic Bacillus Strains, Bacillus wakoensis JCM 9140T, Bacillus akibai JCM 9157T, and Bacillus hemicellulosilyticus JCM 9152T.</title>
        <authorList>
            <person name="Yuki M."/>
            <person name="Oshima K."/>
            <person name="Suda W."/>
            <person name="Oshida Y."/>
            <person name="Kitamura K."/>
            <person name="Iida T."/>
            <person name="Hattori M."/>
            <person name="Ohkuma M."/>
        </authorList>
    </citation>
    <scope>NUCLEOTIDE SEQUENCE [LARGE SCALE GENOMIC DNA]</scope>
    <source>
        <strain evidence="3 4">JCM 9157</strain>
    </source>
</reference>
<evidence type="ECO:0000313" key="4">
    <source>
        <dbReference type="Proteomes" id="UP000018896"/>
    </source>
</evidence>
<keyword evidence="3" id="KW-0378">Hydrolase</keyword>
<dbReference type="SUPFAM" id="SSF55031">
    <property type="entry name" value="Bacterial exopeptidase dimerisation domain"/>
    <property type="match status" value="1"/>
</dbReference>
<proteinExistence type="predicted"/>
<feature type="binding site" evidence="1">
    <location>
        <position position="98"/>
    </location>
    <ligand>
        <name>Mn(2+)</name>
        <dbReference type="ChEBI" id="CHEBI:29035"/>
        <label>2</label>
    </ligand>
</feature>
<feature type="binding site" evidence="1">
    <location>
        <position position="165"/>
    </location>
    <ligand>
        <name>Mn(2+)</name>
        <dbReference type="ChEBI" id="CHEBI:29035"/>
        <label>2</label>
    </ligand>
</feature>
<dbReference type="InterPro" id="IPR002933">
    <property type="entry name" value="Peptidase_M20"/>
</dbReference>
<dbReference type="EMBL" id="BAUV01000009">
    <property type="protein sequence ID" value="GAE34642.1"/>
    <property type="molecule type" value="Genomic_DNA"/>
</dbReference>
<dbReference type="InterPro" id="IPR036264">
    <property type="entry name" value="Bact_exopeptidase_dim_dom"/>
</dbReference>
<evidence type="ECO:0000256" key="1">
    <source>
        <dbReference type="PIRSR" id="PIRSR005962-1"/>
    </source>
</evidence>
<dbReference type="Pfam" id="PF07687">
    <property type="entry name" value="M20_dimer"/>
    <property type="match status" value="1"/>
</dbReference>
<protein>
    <submittedName>
        <fullName evidence="3">N-acyl-L-amino acid amidohydrolase</fullName>
    </submittedName>
</protein>
<feature type="binding site" evidence="1">
    <location>
        <position position="136"/>
    </location>
    <ligand>
        <name>Mn(2+)</name>
        <dbReference type="ChEBI" id="CHEBI:29035"/>
        <label>2</label>
    </ligand>
</feature>
<name>W4QRT6_HALA3</name>
<dbReference type="STRING" id="1236973.JCM9157_1712"/>
<dbReference type="SUPFAM" id="SSF53187">
    <property type="entry name" value="Zn-dependent exopeptidases"/>
    <property type="match status" value="1"/>
</dbReference>
<dbReference type="PIRSF" id="PIRSF005962">
    <property type="entry name" value="Pept_M20D_amidohydro"/>
    <property type="match status" value="1"/>
</dbReference>
<sequence>MNWLEQLQKWRRQLHREPELSFQETKTTNYIIEQLQDLTGVQLLYGVDQIGLNTGVVAIVGNGSSPVVGLRADIDALPITEQTGLSFRSKHDGIMHACGHDGHTAMLIGAVRQLSELSQSGKLTGTVKCLFQPAEEMEDTKGKTGAQYVLESGVLADLEAIIAIHLDPEIPLKSVKLKSGLVMANVDTFKINISGSGGHGAYPEQAVDPIWLSSLTLPYLYSIPSRRIKAEDPSVLSICQITGGSQANVIPSEVTISGTIRTYSDQARNQIVYEIEKGLRSVGELGGSFDFFIHHGEPALLNDPVLTGELRSLLENLNEEINIFEETYGMGGEDFSHITRQIPGVMIFLGAKEKETSLHQPTFNI</sequence>
<dbReference type="Pfam" id="PF01546">
    <property type="entry name" value="Peptidase_M20"/>
    <property type="match status" value="1"/>
</dbReference>
<dbReference type="GO" id="GO:0016787">
    <property type="term" value="F:hydrolase activity"/>
    <property type="evidence" value="ECO:0007669"/>
    <property type="project" value="UniProtKB-KW"/>
</dbReference>
<evidence type="ECO:0000259" key="2">
    <source>
        <dbReference type="Pfam" id="PF07687"/>
    </source>
</evidence>
<organism evidence="3 4">
    <name type="scientific">Halalkalibacter akibai (strain ATCC 43226 / DSM 21942 / CIP 109018 / JCM 9157 / 1139)</name>
    <name type="common">Bacillus akibai</name>
    <dbReference type="NCBI Taxonomy" id="1236973"/>
    <lineage>
        <taxon>Bacteria</taxon>
        <taxon>Bacillati</taxon>
        <taxon>Bacillota</taxon>
        <taxon>Bacilli</taxon>
        <taxon>Bacillales</taxon>
        <taxon>Bacillaceae</taxon>
        <taxon>Halalkalibacter</taxon>
    </lineage>
</organism>
<gene>
    <name evidence="3" type="ORF">JCM9157_1712</name>
</gene>
<dbReference type="OrthoDB" id="9776731at2"/>
<dbReference type="Gene3D" id="3.30.70.360">
    <property type="match status" value="1"/>
</dbReference>
<dbReference type="PANTHER" id="PTHR11014:SF63">
    <property type="entry name" value="METALLOPEPTIDASE, PUTATIVE (AFU_ORTHOLOGUE AFUA_6G09600)-RELATED"/>
    <property type="match status" value="1"/>
</dbReference>
<evidence type="ECO:0000313" key="3">
    <source>
        <dbReference type="EMBL" id="GAE34642.1"/>
    </source>
</evidence>
<dbReference type="eggNOG" id="COG1473">
    <property type="taxonomic scope" value="Bacteria"/>
</dbReference>
<dbReference type="AlphaFoldDB" id="W4QRT6"/>
<feature type="domain" description="Peptidase M20 dimerisation" evidence="2">
    <location>
        <begin position="187"/>
        <end position="281"/>
    </location>
</feature>
<dbReference type="RefSeq" id="WP_052013014.1">
    <property type="nucleotide sequence ID" value="NZ_BAUV01000009.1"/>
</dbReference>